<dbReference type="PANTHER" id="PTHR42953">
    <property type="entry name" value="HIGH-AFFINITY ZINC UPTAKE SYSTEM PROTEIN ZNUA-RELATED"/>
    <property type="match status" value="1"/>
</dbReference>
<feature type="signal peptide" evidence="7">
    <location>
        <begin position="1"/>
        <end position="17"/>
    </location>
</feature>
<protein>
    <recommendedName>
        <fullName evidence="2">High-affinity zinc uptake system protein ZnuA</fullName>
    </recommendedName>
</protein>
<evidence type="ECO:0000256" key="4">
    <source>
        <dbReference type="ARBA" id="ARBA00022729"/>
    </source>
</evidence>
<comment type="similarity">
    <text evidence="1 6">Belongs to the bacterial solute-binding protein 9 family.</text>
</comment>
<dbReference type="RefSeq" id="WP_167637767.1">
    <property type="nucleotide sequence ID" value="NZ_JAATOP010000004.1"/>
</dbReference>
<evidence type="ECO:0000256" key="6">
    <source>
        <dbReference type="RuleBase" id="RU003512"/>
    </source>
</evidence>
<sequence>MIRMSAVFALLATTASADPLTIVTDIAPVRSLVEAVAGTSAEVGVLLPPGASPHDYAMRPSEARMLTNADIVFWVGEGLTPFLEAPVESLAADATSVEFLHAEGWEPLPMRDFHDEEEGHDHHDHGDLDPHAWLSPDTLIAWAGIVADTLSATDPDNAETYRDNAAAFVTEVDAANAEAAALLADLKDGKYVVSHDGFQYFEAAFDMPSTGMIALSDASNPGAAHLAALKDRVAEEGVTCILTDTQTNLGWAELVGEGQDVSFAVVDPLGAALPADGHQATAIILDTANALSACLKG</sequence>
<dbReference type="Pfam" id="PF01297">
    <property type="entry name" value="ZnuA"/>
    <property type="match status" value="1"/>
</dbReference>
<organism evidence="8 9">
    <name type="scientific">Marivivens donghaensis</name>
    <dbReference type="NCBI Taxonomy" id="1699413"/>
    <lineage>
        <taxon>Bacteria</taxon>
        <taxon>Pseudomonadati</taxon>
        <taxon>Pseudomonadota</taxon>
        <taxon>Alphaproteobacteria</taxon>
        <taxon>Rhodobacterales</taxon>
        <taxon>Paracoccaceae</taxon>
        <taxon>Marivivens group</taxon>
        <taxon>Marivivens</taxon>
    </lineage>
</organism>
<dbReference type="Gene3D" id="3.40.50.1980">
    <property type="entry name" value="Nitrogenase molybdenum iron protein domain"/>
    <property type="match status" value="2"/>
</dbReference>
<proteinExistence type="inferred from homology"/>
<keyword evidence="5" id="KW-0862">Zinc</keyword>
<gene>
    <name evidence="8" type="ORF">HCZ30_08050</name>
</gene>
<dbReference type="PRINTS" id="PR00690">
    <property type="entry name" value="ADHESNFAMILY"/>
</dbReference>
<evidence type="ECO:0000256" key="5">
    <source>
        <dbReference type="ARBA" id="ARBA00022906"/>
    </source>
</evidence>
<accession>A0ABX0W0J6</accession>
<dbReference type="InterPro" id="IPR006127">
    <property type="entry name" value="ZnuA-like"/>
</dbReference>
<keyword evidence="5" id="KW-0864">Zinc transport</keyword>
<keyword evidence="5" id="KW-0406">Ion transport</keyword>
<name>A0ABX0W0J6_9RHOB</name>
<dbReference type="PANTHER" id="PTHR42953:SF3">
    <property type="entry name" value="HIGH-AFFINITY ZINC UPTAKE SYSTEM PROTEIN ZNUA"/>
    <property type="match status" value="1"/>
</dbReference>
<keyword evidence="3 6" id="KW-0813">Transport</keyword>
<dbReference type="InterPro" id="IPR006128">
    <property type="entry name" value="Lipoprotein_PsaA-like"/>
</dbReference>
<comment type="caution">
    <text evidence="8">The sequence shown here is derived from an EMBL/GenBank/DDBJ whole genome shotgun (WGS) entry which is preliminary data.</text>
</comment>
<evidence type="ECO:0000256" key="7">
    <source>
        <dbReference type="SAM" id="SignalP"/>
    </source>
</evidence>
<evidence type="ECO:0000313" key="9">
    <source>
        <dbReference type="Proteomes" id="UP000709466"/>
    </source>
</evidence>
<dbReference type="InterPro" id="IPR050492">
    <property type="entry name" value="Bact_metal-bind_prot9"/>
</dbReference>
<dbReference type="PRINTS" id="PR00691">
    <property type="entry name" value="ADHESINB"/>
</dbReference>
<feature type="chain" id="PRO_5045932200" description="High-affinity zinc uptake system protein ZnuA" evidence="7">
    <location>
        <begin position="18"/>
        <end position="297"/>
    </location>
</feature>
<keyword evidence="9" id="KW-1185">Reference proteome</keyword>
<evidence type="ECO:0000256" key="2">
    <source>
        <dbReference type="ARBA" id="ARBA00015915"/>
    </source>
</evidence>
<dbReference type="Proteomes" id="UP000709466">
    <property type="component" value="Unassembled WGS sequence"/>
</dbReference>
<evidence type="ECO:0000256" key="3">
    <source>
        <dbReference type="ARBA" id="ARBA00022448"/>
    </source>
</evidence>
<reference evidence="8 9" key="1">
    <citation type="submission" date="2020-03" db="EMBL/GenBank/DDBJ databases">
        <title>Bacterial isolates of synthetic phycosphere.</title>
        <authorList>
            <person name="Fu H."/>
            <person name="Moran M.A."/>
        </authorList>
    </citation>
    <scope>NUCLEOTIDE SEQUENCE [LARGE SCALE GENOMIC DNA]</scope>
    <source>
        <strain evidence="8 9">HF1</strain>
    </source>
</reference>
<dbReference type="SUPFAM" id="SSF53807">
    <property type="entry name" value="Helical backbone' metal receptor"/>
    <property type="match status" value="1"/>
</dbReference>
<evidence type="ECO:0000256" key="1">
    <source>
        <dbReference type="ARBA" id="ARBA00011028"/>
    </source>
</evidence>
<evidence type="ECO:0000313" key="8">
    <source>
        <dbReference type="EMBL" id="NIY72388.1"/>
    </source>
</evidence>
<keyword evidence="4 7" id="KW-0732">Signal</keyword>
<dbReference type="InterPro" id="IPR006129">
    <property type="entry name" value="AdhesinB"/>
</dbReference>
<dbReference type="EMBL" id="JAATOP010000004">
    <property type="protein sequence ID" value="NIY72388.1"/>
    <property type="molecule type" value="Genomic_DNA"/>
</dbReference>